<keyword evidence="3" id="KW-1185">Reference proteome</keyword>
<dbReference type="Proteomes" id="UP001174691">
    <property type="component" value="Unassembled WGS sequence"/>
</dbReference>
<gene>
    <name evidence="2" type="ORF">NKR19_g4855</name>
</gene>
<organism evidence="2 3">
    <name type="scientific">Coniochaeta hoffmannii</name>
    <dbReference type="NCBI Taxonomy" id="91930"/>
    <lineage>
        <taxon>Eukaryota</taxon>
        <taxon>Fungi</taxon>
        <taxon>Dikarya</taxon>
        <taxon>Ascomycota</taxon>
        <taxon>Pezizomycotina</taxon>
        <taxon>Sordariomycetes</taxon>
        <taxon>Sordariomycetidae</taxon>
        <taxon>Coniochaetales</taxon>
        <taxon>Coniochaetaceae</taxon>
        <taxon>Coniochaeta</taxon>
    </lineage>
</organism>
<dbReference type="EMBL" id="JANBVN010000063">
    <property type="protein sequence ID" value="KAJ9151544.1"/>
    <property type="molecule type" value="Genomic_DNA"/>
</dbReference>
<dbReference type="AlphaFoldDB" id="A0AA38VMH3"/>
<evidence type="ECO:0000313" key="3">
    <source>
        <dbReference type="Proteomes" id="UP001174691"/>
    </source>
</evidence>
<protein>
    <submittedName>
        <fullName evidence="2">Uncharacterized protein</fullName>
    </submittedName>
</protein>
<evidence type="ECO:0000313" key="2">
    <source>
        <dbReference type="EMBL" id="KAJ9151544.1"/>
    </source>
</evidence>
<sequence>MSSPCPRGATATAIRDSLITRLPLVVPRQETPSGSSSASFHSSRSSQSRSSRASSPEVADEDEDEDAESTSTLAIAFHQSFLDNPASHGLLIRRNARGALLCRANAGVLDVGGDDHPVLVLPKVHLDPDDFRYEQDVQDQIIGEDEEAWRREQEDEDEDEEEDRGRHVQRQGQADERARARKSNTQWRTAIVVVLFASLFLTKYPLRIHISPVVAPRSSTHSPPITTHIPGTDSLSVPGVPVGVDMARHAVEGVTSMIRVFVNDLIQPYDPHLDIYGSHAYGSTSKATILEQFQRSLSDKCAYLTTEHYYGLKVEGESWVSAEVGPACTSAQAHSSTAADEYWLFYALITGRSKPNTLEYDPIASREAVLALRNLANDMRTQAANDTRPHGRAGRFADVMERYLRPAGPSGRPAGELAAVFDSLRRHAAAVAAVAGVVDTVRRQLLPIATARHEMLGMVLSELERRNGGACRKGAREDLLPYLEHGERVLAEVGRVLPRAEAVGAHAERLGGKVEGALRTGGETVAGLRRAVELEGEGTAVVVDLGYASREFDRLGGDVYRAVVAAMDEGWVREFDGDYAVEGRR</sequence>
<reference evidence="2" key="1">
    <citation type="submission" date="2022-07" db="EMBL/GenBank/DDBJ databases">
        <title>Fungi with potential for degradation of polypropylene.</title>
        <authorList>
            <person name="Gostincar C."/>
        </authorList>
    </citation>
    <scope>NUCLEOTIDE SEQUENCE</scope>
    <source>
        <strain evidence="2">EXF-13287</strain>
    </source>
</reference>
<name>A0AA38VMH3_9PEZI</name>
<feature type="compositionally biased region" description="Acidic residues" evidence="1">
    <location>
        <begin position="58"/>
        <end position="68"/>
    </location>
</feature>
<comment type="caution">
    <text evidence="2">The sequence shown here is derived from an EMBL/GenBank/DDBJ whole genome shotgun (WGS) entry which is preliminary data.</text>
</comment>
<accession>A0AA38VMH3</accession>
<feature type="compositionally biased region" description="Low complexity" evidence="1">
    <location>
        <begin position="33"/>
        <end position="55"/>
    </location>
</feature>
<feature type="region of interest" description="Disordered" evidence="1">
    <location>
        <begin position="147"/>
        <end position="181"/>
    </location>
</feature>
<proteinExistence type="predicted"/>
<evidence type="ECO:0000256" key="1">
    <source>
        <dbReference type="SAM" id="MobiDB-lite"/>
    </source>
</evidence>
<feature type="region of interest" description="Disordered" evidence="1">
    <location>
        <begin position="21"/>
        <end position="70"/>
    </location>
</feature>